<sequence>MEEIKDDNWADWLVDDKHRWENINKVKLPRMILSSFFLLLIYLVIALISYGVSVVLLSYVEIGKLGCNTILPFTLSSTDCQYLTAGSVLVLSIVTVMCKSRKESVTDKYAVFSISTFVYFLLIPVMIGFLTFAVCYTNGCFGKDRMVQRQAVVKAYLGISSRYYRRSFYRIVFPGTNEELVFRMRWNLNCPMGTPCTLYTHKGCFGLYVADSLTVSNGRTSETVIAQ</sequence>
<feature type="transmembrane region" description="Helical" evidence="1">
    <location>
        <begin position="110"/>
        <end position="134"/>
    </location>
</feature>
<keyword evidence="1" id="KW-0472">Membrane</keyword>
<protein>
    <submittedName>
        <fullName evidence="2">Uncharacterized protein</fullName>
    </submittedName>
</protein>
<evidence type="ECO:0000313" key="3">
    <source>
        <dbReference type="EMBL" id="QUB87161.1"/>
    </source>
</evidence>
<name>A0A0K1NKC1_9BACT</name>
<gene>
    <name evidence="2" type="ORF">ADJ77_06985</name>
    <name evidence="3" type="ORF">J5A51_06685</name>
</gene>
<accession>A0A0K1NKC1</accession>
<dbReference type="Proteomes" id="UP000060345">
    <property type="component" value="Chromosome 1"/>
</dbReference>
<feature type="transmembrane region" description="Helical" evidence="1">
    <location>
        <begin position="36"/>
        <end position="60"/>
    </location>
</feature>
<dbReference type="KEGG" id="pfus:ADJ77_06985"/>
<dbReference type="Proteomes" id="UP000682005">
    <property type="component" value="Chromosome 1"/>
</dbReference>
<dbReference type="EMBL" id="CP012074">
    <property type="protein sequence ID" value="AKU69519.1"/>
    <property type="molecule type" value="Genomic_DNA"/>
</dbReference>
<reference evidence="2 4" key="1">
    <citation type="submission" date="2015-07" db="EMBL/GenBank/DDBJ databases">
        <authorList>
            <person name="Noorani M."/>
        </authorList>
    </citation>
    <scope>NUCLEOTIDE SEQUENCE [LARGE SCALE GENOMIC DNA]</scope>
    <source>
        <strain evidence="2 4">W1435</strain>
    </source>
</reference>
<organism evidence="2 4">
    <name type="scientific">Prevotella fusca JCM 17724</name>
    <dbReference type="NCBI Taxonomy" id="1236517"/>
    <lineage>
        <taxon>Bacteria</taxon>
        <taxon>Pseudomonadati</taxon>
        <taxon>Bacteroidota</taxon>
        <taxon>Bacteroidia</taxon>
        <taxon>Bacteroidales</taxon>
        <taxon>Prevotellaceae</taxon>
        <taxon>Prevotella</taxon>
    </lineage>
</organism>
<evidence type="ECO:0000256" key="1">
    <source>
        <dbReference type="SAM" id="Phobius"/>
    </source>
</evidence>
<proteinExistence type="predicted"/>
<dbReference type="AlphaFoldDB" id="A0A0K1NKC1"/>
<dbReference type="EMBL" id="CP072370">
    <property type="protein sequence ID" value="QUB87161.1"/>
    <property type="molecule type" value="Genomic_DNA"/>
</dbReference>
<keyword evidence="1" id="KW-0812">Transmembrane</keyword>
<feature type="transmembrane region" description="Helical" evidence="1">
    <location>
        <begin position="80"/>
        <end position="98"/>
    </location>
</feature>
<dbReference type="STRING" id="1236517.ADJ77_06985"/>
<dbReference type="OrthoDB" id="1080424at2"/>
<evidence type="ECO:0000313" key="4">
    <source>
        <dbReference type="Proteomes" id="UP000060345"/>
    </source>
</evidence>
<keyword evidence="5" id="KW-1185">Reference proteome</keyword>
<reference evidence="3 5" key="2">
    <citation type="submission" date="2021-03" db="EMBL/GenBank/DDBJ databases">
        <title>Human Oral Microbial Genomes.</title>
        <authorList>
            <person name="Johnston C.D."/>
            <person name="Chen T."/>
            <person name="Dewhirst F.E."/>
        </authorList>
    </citation>
    <scope>NUCLEOTIDE SEQUENCE [LARGE SCALE GENOMIC DNA]</scope>
    <source>
        <strain evidence="3 5">W1435</strain>
    </source>
</reference>
<evidence type="ECO:0000313" key="2">
    <source>
        <dbReference type="EMBL" id="AKU69519.1"/>
    </source>
</evidence>
<dbReference type="RefSeq" id="WP_025078875.1">
    <property type="nucleotide sequence ID" value="NZ_BAKO01000028.1"/>
</dbReference>
<keyword evidence="1" id="KW-1133">Transmembrane helix</keyword>
<evidence type="ECO:0000313" key="5">
    <source>
        <dbReference type="Proteomes" id="UP000682005"/>
    </source>
</evidence>